<feature type="domain" description="RNA polymerase Rpb1" evidence="14">
    <location>
        <begin position="369"/>
        <end position="540"/>
    </location>
</feature>
<dbReference type="GO" id="GO:0003899">
    <property type="term" value="F:DNA-directed RNA polymerase activity"/>
    <property type="evidence" value="ECO:0007669"/>
    <property type="project" value="UniProtKB-EC"/>
</dbReference>
<dbReference type="PANTHER" id="PTHR19376">
    <property type="entry name" value="DNA-DIRECTED RNA POLYMERASE"/>
    <property type="match status" value="1"/>
</dbReference>
<reference evidence="16" key="1">
    <citation type="journal article" date="2006" name="Mol. Phylogenet. Evol.">
        <title>Seed plant phylogeny: gnetophytes are derived conifers and a sister group to Pinaceae.</title>
        <authorList>
            <person name="Hajibabaei M."/>
            <person name="Xia J."/>
            <person name="Drouin G."/>
        </authorList>
    </citation>
    <scope>NUCLEOTIDE SEQUENCE</scope>
</reference>
<evidence type="ECO:0000313" key="16">
    <source>
        <dbReference type="EMBL" id="AAS55438.1"/>
    </source>
</evidence>
<evidence type="ECO:0000259" key="15">
    <source>
        <dbReference type="Pfam" id="PF05000"/>
    </source>
</evidence>
<evidence type="ECO:0000256" key="2">
    <source>
        <dbReference type="ARBA" id="ARBA00006460"/>
    </source>
</evidence>
<dbReference type="InterPro" id="IPR007081">
    <property type="entry name" value="RNA_pol_Rpb1_5"/>
</dbReference>
<dbReference type="Gene3D" id="2.40.40.20">
    <property type="match status" value="1"/>
</dbReference>
<keyword evidence="7" id="KW-0479">Metal-binding</keyword>
<evidence type="ECO:0000259" key="13">
    <source>
        <dbReference type="Pfam" id="PF04983"/>
    </source>
</evidence>
<protein>
    <recommendedName>
        <fullName evidence="3">DNA-directed RNA polymerase</fullName>
        <ecNumber evidence="3">2.7.7.6</ecNumber>
    </recommendedName>
</protein>
<dbReference type="InterPro" id="IPR015699">
    <property type="entry name" value="DNA-dir_RNA_pol1_lsu_N"/>
</dbReference>
<organism evidence="16">
    <name type="scientific">Welwitschia mirabilis</name>
    <name type="common">Tree tumbo</name>
    <name type="synonym">Welwitschia bainesii</name>
    <dbReference type="NCBI Taxonomy" id="3377"/>
    <lineage>
        <taxon>Eukaryota</taxon>
        <taxon>Viridiplantae</taxon>
        <taxon>Streptophyta</taxon>
        <taxon>Embryophyta</taxon>
        <taxon>Tracheophyta</taxon>
        <taxon>Spermatophyta</taxon>
        <taxon>Gnetopsida</taxon>
        <taxon>Gnetidae</taxon>
        <taxon>Welwitschiales</taxon>
        <taxon>Welwitschiaceae</taxon>
        <taxon>Welwitschia</taxon>
    </lineage>
</organism>
<feature type="domain" description="RNA polymerase Rpb1" evidence="13">
    <location>
        <begin position="26"/>
        <end position="211"/>
    </location>
</feature>
<dbReference type="Pfam" id="PF04998">
    <property type="entry name" value="RNA_pol_Rpb1_5"/>
    <property type="match status" value="1"/>
</dbReference>
<dbReference type="AlphaFoldDB" id="Q2TUP7"/>
<evidence type="ECO:0000256" key="10">
    <source>
        <dbReference type="ARBA" id="ARBA00023163"/>
    </source>
</evidence>
<dbReference type="GO" id="GO:0003677">
    <property type="term" value="F:DNA binding"/>
    <property type="evidence" value="ECO:0007669"/>
    <property type="project" value="InterPro"/>
</dbReference>
<dbReference type="Gene3D" id="1.10.274.100">
    <property type="entry name" value="RNA polymerase Rpb1, domain 3"/>
    <property type="match status" value="1"/>
</dbReference>
<dbReference type="InterPro" id="IPR007066">
    <property type="entry name" value="RNA_pol_Rpb1_3"/>
</dbReference>
<dbReference type="GO" id="GO:0046872">
    <property type="term" value="F:metal ion binding"/>
    <property type="evidence" value="ECO:0007669"/>
    <property type="project" value="UniProtKB-KW"/>
</dbReference>
<comment type="catalytic activity">
    <reaction evidence="12">
        <text>RNA(n) + a ribonucleoside 5'-triphosphate = RNA(n+1) + diphosphate</text>
        <dbReference type="Rhea" id="RHEA:21248"/>
        <dbReference type="Rhea" id="RHEA-COMP:14527"/>
        <dbReference type="Rhea" id="RHEA-COMP:17342"/>
        <dbReference type="ChEBI" id="CHEBI:33019"/>
        <dbReference type="ChEBI" id="CHEBI:61557"/>
        <dbReference type="ChEBI" id="CHEBI:140395"/>
        <dbReference type="EC" id="2.7.7.6"/>
    </reaction>
</comment>
<accession>Q2TUP7</accession>
<dbReference type="SUPFAM" id="SSF64484">
    <property type="entry name" value="beta and beta-prime subunits of DNA dependent RNA-polymerase"/>
    <property type="match status" value="1"/>
</dbReference>
<keyword evidence="9" id="KW-0460">Magnesium</keyword>
<evidence type="ECO:0000256" key="5">
    <source>
        <dbReference type="ARBA" id="ARBA00022679"/>
    </source>
</evidence>
<dbReference type="Pfam" id="PF05000">
    <property type="entry name" value="RNA_pol_Rpb1_4"/>
    <property type="match status" value="1"/>
</dbReference>
<evidence type="ECO:0000256" key="9">
    <source>
        <dbReference type="ARBA" id="ARBA00022842"/>
    </source>
</evidence>
<dbReference type="GO" id="GO:0005736">
    <property type="term" value="C:RNA polymerase I complex"/>
    <property type="evidence" value="ECO:0007669"/>
    <property type="project" value="TreeGrafter"/>
</dbReference>
<feature type="non-terminal residue" evidence="16">
    <location>
        <position position="1"/>
    </location>
</feature>
<evidence type="ECO:0000256" key="8">
    <source>
        <dbReference type="ARBA" id="ARBA00022833"/>
    </source>
</evidence>
<evidence type="ECO:0000256" key="4">
    <source>
        <dbReference type="ARBA" id="ARBA00022478"/>
    </source>
</evidence>
<evidence type="ECO:0000256" key="6">
    <source>
        <dbReference type="ARBA" id="ARBA00022695"/>
    </source>
</evidence>
<comment type="subcellular location">
    <subcellularLocation>
        <location evidence="1">Nucleus</location>
    </subcellularLocation>
</comment>
<keyword evidence="5" id="KW-0808">Transferase</keyword>
<dbReference type="CDD" id="cd01435">
    <property type="entry name" value="RNAP_I_RPA1_N"/>
    <property type="match status" value="1"/>
</dbReference>
<feature type="domain" description="RNA polymerase Rpb1" evidence="15">
    <location>
        <begin position="258"/>
        <end position="362"/>
    </location>
</feature>
<name>Q2TUP7_WELMI</name>
<dbReference type="Gene3D" id="6.10.250.2940">
    <property type="match status" value="1"/>
</dbReference>
<evidence type="ECO:0000256" key="11">
    <source>
        <dbReference type="ARBA" id="ARBA00023242"/>
    </source>
</evidence>
<keyword evidence="8" id="KW-0862">Zinc</keyword>
<keyword evidence="6" id="KW-0548">Nucleotidyltransferase</keyword>
<evidence type="ECO:0000259" key="14">
    <source>
        <dbReference type="Pfam" id="PF04998"/>
    </source>
</evidence>
<dbReference type="InterPro" id="IPR042102">
    <property type="entry name" value="RNA_pol_Rpb1_3_sf"/>
</dbReference>
<comment type="similarity">
    <text evidence="2">Belongs to the RNA polymerase beta' chain family.</text>
</comment>
<dbReference type="Gene3D" id="6.20.50.80">
    <property type="match status" value="1"/>
</dbReference>
<evidence type="ECO:0000256" key="1">
    <source>
        <dbReference type="ARBA" id="ARBA00004123"/>
    </source>
</evidence>
<keyword evidence="4" id="KW-0240">DNA-directed RNA polymerase</keyword>
<dbReference type="FunFam" id="1.10.274.100:FF:000015">
    <property type="entry name" value="DNA-directed RNA polymerase subunit"/>
    <property type="match status" value="1"/>
</dbReference>
<keyword evidence="11" id="KW-0539">Nucleus</keyword>
<dbReference type="InterPro" id="IPR045867">
    <property type="entry name" value="DNA-dir_RpoC_beta_prime"/>
</dbReference>
<dbReference type="EC" id="2.7.7.6" evidence="3"/>
<dbReference type="EMBL" id="AY490542">
    <property type="protein sequence ID" value="AAS55438.1"/>
    <property type="molecule type" value="mRNA"/>
</dbReference>
<dbReference type="PANTHER" id="PTHR19376:SF11">
    <property type="entry name" value="DNA-DIRECTED RNA POLYMERASE I SUBUNIT RPA1"/>
    <property type="match status" value="1"/>
</dbReference>
<evidence type="ECO:0000256" key="7">
    <source>
        <dbReference type="ARBA" id="ARBA00022723"/>
    </source>
</evidence>
<keyword evidence="10" id="KW-0804">Transcription</keyword>
<dbReference type="GO" id="GO:0006351">
    <property type="term" value="P:DNA-templated transcription"/>
    <property type="evidence" value="ECO:0007669"/>
    <property type="project" value="InterPro"/>
</dbReference>
<dbReference type="InterPro" id="IPR038120">
    <property type="entry name" value="Rpb1_funnel_sf"/>
</dbReference>
<evidence type="ECO:0000256" key="3">
    <source>
        <dbReference type="ARBA" id="ARBA00012418"/>
    </source>
</evidence>
<sequence length="543" mass="60172">MNVHFPQDEISRAEAYNIVNANQQFTVPTSGDPIRGLIQDHIVSATLLTKKDTFLTREEYQNLVYTACVSSSSPFYRYAKDCPKVTIEKDESSFVPLPPAIWKPNPLWTGKQVITTILDHITKGTLPFSSKKAGRVPPDYWGRDSGEIEVLIRDNELICGVIDKAQFGKYGLVHIVHELYGADAAGRLLSVFSRLFTAFLQMHGFTCGAVDLLLVPKAENERRKKLEKAKKLGDKVHLQFLGLSGQELGEGQMEEEIEKILRSKGETASARLDRLMSSALNGVTSDVNNSLFPKGLLVPFPKNCLSLMTTTGAKGGMVNFTQISSLLGQQELEGKRVPRMVSGKTLPCFSPWDSSPRAGGFISDRFLTGLRLQEYYFHCMAGRDGLVDTAVKTSRSGYLQRCLIKNLECLTVFYDHTVRDSDGSVVQFIYGEDGVDVTKTSCLTAFEILAANQKLLSHRLHKDKFINFLGGKSSNESSVVLPKALQSEARAFFENLTKKQKLSMKLTKAKEFMDLLQLRYISSLAQPGEAVGVIAGQSIGRAF</sequence>
<feature type="non-terminal residue" evidence="16">
    <location>
        <position position="543"/>
    </location>
</feature>
<evidence type="ECO:0000256" key="12">
    <source>
        <dbReference type="ARBA" id="ARBA00048552"/>
    </source>
</evidence>
<dbReference type="Pfam" id="PF04983">
    <property type="entry name" value="RNA_pol_Rpb1_3"/>
    <property type="match status" value="1"/>
</dbReference>
<dbReference type="InterPro" id="IPR007083">
    <property type="entry name" value="RNA_pol_Rpb1_4"/>
</dbReference>
<dbReference type="Gene3D" id="1.10.132.30">
    <property type="match status" value="1"/>
</dbReference>
<gene>
    <name evidence="16" type="primary">rpa1</name>
</gene>
<proteinExistence type="evidence at transcript level"/>